<dbReference type="GO" id="GO:0016788">
    <property type="term" value="F:hydrolase activity, acting on ester bonds"/>
    <property type="evidence" value="ECO:0007669"/>
    <property type="project" value="InterPro"/>
</dbReference>
<comment type="caution">
    <text evidence="2">The sequence shown here is derived from an EMBL/GenBank/DDBJ whole genome shotgun (WGS) entry which is preliminary data.</text>
</comment>
<dbReference type="SUPFAM" id="SSF51556">
    <property type="entry name" value="Metallo-dependent hydrolases"/>
    <property type="match status" value="1"/>
</dbReference>
<name>A0A9D4CSH9_DREPO</name>
<proteinExistence type="inferred from homology"/>
<organism evidence="2 3">
    <name type="scientific">Dreissena polymorpha</name>
    <name type="common">Zebra mussel</name>
    <name type="synonym">Mytilus polymorpha</name>
    <dbReference type="NCBI Taxonomy" id="45954"/>
    <lineage>
        <taxon>Eukaryota</taxon>
        <taxon>Metazoa</taxon>
        <taxon>Spiralia</taxon>
        <taxon>Lophotrochozoa</taxon>
        <taxon>Mollusca</taxon>
        <taxon>Bivalvia</taxon>
        <taxon>Autobranchia</taxon>
        <taxon>Heteroconchia</taxon>
        <taxon>Euheterodonta</taxon>
        <taxon>Imparidentia</taxon>
        <taxon>Neoheterodontei</taxon>
        <taxon>Myida</taxon>
        <taxon>Dreissenoidea</taxon>
        <taxon>Dreissenidae</taxon>
        <taxon>Dreissena</taxon>
    </lineage>
</organism>
<evidence type="ECO:0000256" key="1">
    <source>
        <dbReference type="ARBA" id="ARBA00009275"/>
    </source>
</evidence>
<sequence length="111" mass="12591">MRANVAPIQRILLHCFTGTVKQVVSGLETFPKCYFGETGLVREFNCYQKTALRRIPKGHFTLETDTPYFRPLQASACTPAFIGEFALEVRRVRGETAEEVLEFTSANTRIM</sequence>
<reference evidence="2" key="1">
    <citation type="journal article" date="2019" name="bioRxiv">
        <title>The Genome of the Zebra Mussel, Dreissena polymorpha: A Resource for Invasive Species Research.</title>
        <authorList>
            <person name="McCartney M.A."/>
            <person name="Auch B."/>
            <person name="Kono T."/>
            <person name="Mallez S."/>
            <person name="Zhang Y."/>
            <person name="Obille A."/>
            <person name="Becker A."/>
            <person name="Abrahante J.E."/>
            <person name="Garbe J."/>
            <person name="Badalamenti J.P."/>
            <person name="Herman A."/>
            <person name="Mangelson H."/>
            <person name="Liachko I."/>
            <person name="Sullivan S."/>
            <person name="Sone E.D."/>
            <person name="Koren S."/>
            <person name="Silverstein K.A.T."/>
            <person name="Beckman K.B."/>
            <person name="Gohl D.M."/>
        </authorList>
    </citation>
    <scope>NUCLEOTIDE SEQUENCE</scope>
    <source>
        <strain evidence="2">Duluth1</strain>
        <tissue evidence="2">Whole animal</tissue>
    </source>
</reference>
<dbReference type="AlphaFoldDB" id="A0A9D4CSH9"/>
<reference evidence="2" key="2">
    <citation type="submission" date="2020-11" db="EMBL/GenBank/DDBJ databases">
        <authorList>
            <person name="McCartney M.A."/>
            <person name="Auch B."/>
            <person name="Kono T."/>
            <person name="Mallez S."/>
            <person name="Becker A."/>
            <person name="Gohl D.M."/>
            <person name="Silverstein K.A.T."/>
            <person name="Koren S."/>
            <person name="Bechman K.B."/>
            <person name="Herman A."/>
            <person name="Abrahante J.E."/>
            <person name="Garbe J."/>
        </authorList>
    </citation>
    <scope>NUCLEOTIDE SEQUENCE</scope>
    <source>
        <strain evidence="2">Duluth1</strain>
        <tissue evidence="2">Whole animal</tissue>
    </source>
</reference>
<comment type="similarity">
    <text evidence="1">Belongs to the metallo-dependent hydrolases superfamily. TatD-type hydrolase family.</text>
</comment>
<dbReference type="InterPro" id="IPR032466">
    <property type="entry name" value="Metal_Hydrolase"/>
</dbReference>
<dbReference type="Pfam" id="PF01026">
    <property type="entry name" value="TatD_DNase"/>
    <property type="match status" value="1"/>
</dbReference>
<evidence type="ECO:0000313" key="3">
    <source>
        <dbReference type="Proteomes" id="UP000828390"/>
    </source>
</evidence>
<dbReference type="Gene3D" id="3.20.20.140">
    <property type="entry name" value="Metal-dependent hydrolases"/>
    <property type="match status" value="1"/>
</dbReference>
<keyword evidence="3" id="KW-1185">Reference proteome</keyword>
<protein>
    <submittedName>
        <fullName evidence="2">Uncharacterized protein</fullName>
    </submittedName>
</protein>
<accession>A0A9D4CSH9</accession>
<dbReference type="Proteomes" id="UP000828390">
    <property type="component" value="Unassembled WGS sequence"/>
</dbReference>
<evidence type="ECO:0000313" key="2">
    <source>
        <dbReference type="EMBL" id="KAH3729959.1"/>
    </source>
</evidence>
<dbReference type="EMBL" id="JAIWYP010000012">
    <property type="protein sequence ID" value="KAH3729959.1"/>
    <property type="molecule type" value="Genomic_DNA"/>
</dbReference>
<dbReference type="InterPro" id="IPR001130">
    <property type="entry name" value="TatD-like"/>
</dbReference>
<dbReference type="PANTHER" id="PTHR46363">
    <property type="entry name" value="DEOXYRIBONUCLEASE TATDN2-RELATED"/>
    <property type="match status" value="1"/>
</dbReference>
<gene>
    <name evidence="2" type="ORF">DPMN_055937</name>
</gene>
<dbReference type="PANTHER" id="PTHR46363:SF1">
    <property type="entry name" value="DEOXYRIBONUCLEASE TATDN2-RELATED"/>
    <property type="match status" value="1"/>
</dbReference>